<dbReference type="InterPro" id="IPR014729">
    <property type="entry name" value="Rossmann-like_a/b/a_fold"/>
</dbReference>
<evidence type="ECO:0000256" key="1">
    <source>
        <dbReference type="ARBA" id="ARBA00012519"/>
    </source>
</evidence>
<accession>A0A2J0L203</accession>
<dbReference type="EC" id="2.7.7.70" evidence="1"/>
<feature type="domain" description="Cytidyltransferase-like" evidence="8">
    <location>
        <begin position="27"/>
        <end position="133"/>
    </location>
</feature>
<keyword evidence="2 9" id="KW-0808">Transferase</keyword>
<name>A0A2J0L203_9BACT</name>
<dbReference type="Proteomes" id="UP000230052">
    <property type="component" value="Unassembled WGS sequence"/>
</dbReference>
<organism evidence="9 10">
    <name type="scientific">Candidatus Aquitaenariimonas noxiae</name>
    <dbReference type="NCBI Taxonomy" id="1974741"/>
    <lineage>
        <taxon>Bacteria</taxon>
        <taxon>Pseudomonadati</taxon>
        <taxon>Candidatus Omnitrophota</taxon>
        <taxon>Candidatus Aquitaenariimonas</taxon>
    </lineage>
</organism>
<evidence type="ECO:0000256" key="7">
    <source>
        <dbReference type="ARBA" id="ARBA00047428"/>
    </source>
</evidence>
<dbReference type="InterPro" id="IPR004821">
    <property type="entry name" value="Cyt_trans-like"/>
</dbReference>
<evidence type="ECO:0000256" key="4">
    <source>
        <dbReference type="ARBA" id="ARBA00022741"/>
    </source>
</evidence>
<keyword evidence="6" id="KW-0119">Carbohydrate metabolism</keyword>
<dbReference type="NCBIfam" id="TIGR00125">
    <property type="entry name" value="cyt_tran_rel"/>
    <property type="match status" value="1"/>
</dbReference>
<evidence type="ECO:0000259" key="8">
    <source>
        <dbReference type="Pfam" id="PF01467"/>
    </source>
</evidence>
<dbReference type="GO" id="GO:0016779">
    <property type="term" value="F:nucleotidyltransferase activity"/>
    <property type="evidence" value="ECO:0007669"/>
    <property type="project" value="UniProtKB-KW"/>
</dbReference>
<evidence type="ECO:0000256" key="3">
    <source>
        <dbReference type="ARBA" id="ARBA00022695"/>
    </source>
</evidence>
<dbReference type="SUPFAM" id="SSF52374">
    <property type="entry name" value="Nucleotidylyl transferase"/>
    <property type="match status" value="1"/>
</dbReference>
<keyword evidence="5" id="KW-0067">ATP-binding</keyword>
<dbReference type="GO" id="GO:0005524">
    <property type="term" value="F:ATP binding"/>
    <property type="evidence" value="ECO:0007669"/>
    <property type="project" value="UniProtKB-KW"/>
</dbReference>
<reference evidence="9 10" key="1">
    <citation type="submission" date="2017-09" db="EMBL/GenBank/DDBJ databases">
        <title>Depth-based differentiation of microbial function through sediment-hosted aquifers and enrichment of novel symbionts in the deep terrestrial subsurface.</title>
        <authorList>
            <person name="Probst A.J."/>
            <person name="Ladd B."/>
            <person name="Jarett J.K."/>
            <person name="Geller-Mcgrath D.E."/>
            <person name="Sieber C.M."/>
            <person name="Emerson J.B."/>
            <person name="Anantharaman K."/>
            <person name="Thomas B.C."/>
            <person name="Malmstrom R."/>
            <person name="Stieglmeier M."/>
            <person name="Klingl A."/>
            <person name="Woyke T."/>
            <person name="Ryan C.M."/>
            <person name="Banfield J.F."/>
        </authorList>
    </citation>
    <scope>NUCLEOTIDE SEQUENCE [LARGE SCALE GENOMIC DNA]</scope>
    <source>
        <strain evidence="9">CG07_land_8_20_14_0_80_42_15</strain>
    </source>
</reference>
<evidence type="ECO:0000256" key="5">
    <source>
        <dbReference type="ARBA" id="ARBA00022840"/>
    </source>
</evidence>
<keyword evidence="4" id="KW-0547">Nucleotide-binding</keyword>
<evidence type="ECO:0000256" key="6">
    <source>
        <dbReference type="ARBA" id="ARBA00023277"/>
    </source>
</evidence>
<protein>
    <recommendedName>
        <fullName evidence="1">D-glycero-beta-D-manno-heptose 1-phosphate adenylyltransferase</fullName>
        <ecNumber evidence="1">2.7.7.70</ecNumber>
    </recommendedName>
</protein>
<dbReference type="Gene3D" id="3.40.50.620">
    <property type="entry name" value="HUPs"/>
    <property type="match status" value="1"/>
</dbReference>
<dbReference type="PANTHER" id="PTHR43793:SF2">
    <property type="entry name" value="BIFUNCTIONAL PROTEIN HLDE"/>
    <property type="match status" value="1"/>
</dbReference>
<comment type="caution">
    <text evidence="9">The sequence shown here is derived from an EMBL/GenBank/DDBJ whole genome shotgun (WGS) entry which is preliminary data.</text>
</comment>
<dbReference type="AlphaFoldDB" id="A0A2J0L203"/>
<comment type="catalytic activity">
    <reaction evidence="7">
        <text>D-glycero-beta-D-manno-heptose 1-phosphate + ATP + H(+) = ADP-D-glycero-beta-D-manno-heptose + diphosphate</text>
        <dbReference type="Rhea" id="RHEA:27465"/>
        <dbReference type="ChEBI" id="CHEBI:15378"/>
        <dbReference type="ChEBI" id="CHEBI:30616"/>
        <dbReference type="ChEBI" id="CHEBI:33019"/>
        <dbReference type="ChEBI" id="CHEBI:59967"/>
        <dbReference type="ChEBI" id="CHEBI:61593"/>
        <dbReference type="EC" id="2.7.7.70"/>
    </reaction>
</comment>
<dbReference type="InterPro" id="IPR011914">
    <property type="entry name" value="RfaE_dom_II"/>
</dbReference>
<dbReference type="NCBIfam" id="TIGR02199">
    <property type="entry name" value="rfaE_dom_II"/>
    <property type="match status" value="1"/>
</dbReference>
<dbReference type="EMBL" id="PEWV01000062">
    <property type="protein sequence ID" value="PIU41286.1"/>
    <property type="molecule type" value="Genomic_DNA"/>
</dbReference>
<dbReference type="InterPro" id="IPR050385">
    <property type="entry name" value="Archaeal_FAD_synthase"/>
</dbReference>
<dbReference type="GO" id="GO:0005975">
    <property type="term" value="P:carbohydrate metabolic process"/>
    <property type="evidence" value="ECO:0007669"/>
    <property type="project" value="InterPro"/>
</dbReference>
<dbReference type="GO" id="GO:0016773">
    <property type="term" value="F:phosphotransferase activity, alcohol group as acceptor"/>
    <property type="evidence" value="ECO:0007669"/>
    <property type="project" value="InterPro"/>
</dbReference>
<gene>
    <name evidence="9" type="primary">rfaE2</name>
    <name evidence="9" type="ORF">COS99_06210</name>
</gene>
<keyword evidence="3 9" id="KW-0548">Nucleotidyltransferase</keyword>
<dbReference type="Pfam" id="PF01467">
    <property type="entry name" value="CTP_transf_like"/>
    <property type="match status" value="1"/>
</dbReference>
<evidence type="ECO:0000313" key="9">
    <source>
        <dbReference type="EMBL" id="PIU41286.1"/>
    </source>
</evidence>
<evidence type="ECO:0000313" key="10">
    <source>
        <dbReference type="Proteomes" id="UP000230052"/>
    </source>
</evidence>
<evidence type="ECO:0000256" key="2">
    <source>
        <dbReference type="ARBA" id="ARBA00022679"/>
    </source>
</evidence>
<proteinExistence type="predicted"/>
<sequence length="160" mass="17997">MISHIKKHEALKKIVEKSKKEGKKVVFTNGCFDILHPGHINYLRRARQLGDLLVIGLNSDSSVRKLKGKGRPILPQDKRAELLASLRFVDFVAIFNEGTPINLIKKIKPDILVKGADWQAKDIVGKDFVESYGGAVKRLSYIKGYSTTAIIKNICKDFHQ</sequence>
<dbReference type="PANTHER" id="PTHR43793">
    <property type="entry name" value="FAD SYNTHASE"/>
    <property type="match status" value="1"/>
</dbReference>